<evidence type="ECO:0000313" key="1">
    <source>
        <dbReference type="EMBL" id="GFH49118.1"/>
    </source>
</evidence>
<sequence length="384" mass="42501">MESTAQQTSEGRAVVAVLAAVLERLVNSNTQVPNGENITKFHALKAPAISIHQYLERIHKYASCSTECFILALIYIDRLIQRNHFLLSELNVHRVCITAVLLAAKFFDDAYYNNAYYAKVGGVLVSEMNGLEVEFLFRINFSLHVTPEEFIKYQEELISHAIGAGMERPPEVAIPDCIQPPAPPVAVQQIHVPVPNISGPNVSHNIDSNAKHAVAANPTTYPQHQEYQQNTSVGMDMNPSSSNQPQHHQQGGWAAVAQHAGNVTATTNQNQAVQGNNVNRHITPSPPHANAVHETMRHNSFSASSSTRIQNDVHHRPRHNSYPVDSFPIVDTHYESEPVLHHYDYSQSSNMCKPTDVLPCSHYGRQVSADHSPHLVSTSTGVYP</sequence>
<dbReference type="CDD" id="cd20558">
    <property type="entry name" value="CYCLIN_ScPCL7-like"/>
    <property type="match status" value="1"/>
</dbReference>
<gene>
    <name evidence="1" type="ORF">CTEN210_05594</name>
</gene>
<dbReference type="Gene3D" id="1.10.472.10">
    <property type="entry name" value="Cyclin-like"/>
    <property type="match status" value="1"/>
</dbReference>
<dbReference type="GO" id="GO:0019901">
    <property type="term" value="F:protein kinase binding"/>
    <property type="evidence" value="ECO:0007669"/>
    <property type="project" value="InterPro"/>
</dbReference>
<proteinExistence type="predicted"/>
<accession>A0AAD3CNB5</accession>
<dbReference type="PANTHER" id="PTHR15615">
    <property type="match status" value="1"/>
</dbReference>
<protein>
    <submittedName>
        <fullName evidence="1">Cyclin-domain-containing protein</fullName>
    </submittedName>
</protein>
<dbReference type="InterPro" id="IPR013922">
    <property type="entry name" value="Cyclin_PHO80-like"/>
</dbReference>
<dbReference type="EMBL" id="BLLK01000032">
    <property type="protein sequence ID" value="GFH49118.1"/>
    <property type="molecule type" value="Genomic_DNA"/>
</dbReference>
<dbReference type="AlphaFoldDB" id="A0AAD3CNB5"/>
<dbReference type="SUPFAM" id="SSF47954">
    <property type="entry name" value="Cyclin-like"/>
    <property type="match status" value="1"/>
</dbReference>
<evidence type="ECO:0000313" key="2">
    <source>
        <dbReference type="Proteomes" id="UP001054902"/>
    </source>
</evidence>
<comment type="caution">
    <text evidence="1">The sequence shown here is derived from an EMBL/GenBank/DDBJ whole genome shotgun (WGS) entry which is preliminary data.</text>
</comment>
<keyword evidence="2" id="KW-1185">Reference proteome</keyword>
<organism evidence="1 2">
    <name type="scientific">Chaetoceros tenuissimus</name>
    <dbReference type="NCBI Taxonomy" id="426638"/>
    <lineage>
        <taxon>Eukaryota</taxon>
        <taxon>Sar</taxon>
        <taxon>Stramenopiles</taxon>
        <taxon>Ochrophyta</taxon>
        <taxon>Bacillariophyta</taxon>
        <taxon>Coscinodiscophyceae</taxon>
        <taxon>Chaetocerotophycidae</taxon>
        <taxon>Chaetocerotales</taxon>
        <taxon>Chaetocerotaceae</taxon>
        <taxon>Chaetoceros</taxon>
    </lineage>
</organism>
<name>A0AAD3CNB5_9STRA</name>
<dbReference type="InterPro" id="IPR036915">
    <property type="entry name" value="Cyclin-like_sf"/>
</dbReference>
<dbReference type="Pfam" id="PF08613">
    <property type="entry name" value="Cyclin"/>
    <property type="match status" value="1"/>
</dbReference>
<dbReference type="PANTHER" id="PTHR15615:SF108">
    <property type="entry name" value="PROTEIN CNPPD1"/>
    <property type="match status" value="1"/>
</dbReference>
<dbReference type="Proteomes" id="UP001054902">
    <property type="component" value="Unassembled WGS sequence"/>
</dbReference>
<reference evidence="1 2" key="1">
    <citation type="journal article" date="2021" name="Sci. Rep.">
        <title>The genome of the diatom Chaetoceros tenuissimus carries an ancient integrated fragment of an extant virus.</title>
        <authorList>
            <person name="Hongo Y."/>
            <person name="Kimura K."/>
            <person name="Takaki Y."/>
            <person name="Yoshida Y."/>
            <person name="Baba S."/>
            <person name="Kobayashi G."/>
            <person name="Nagasaki K."/>
            <person name="Hano T."/>
            <person name="Tomaru Y."/>
        </authorList>
    </citation>
    <scope>NUCLEOTIDE SEQUENCE [LARGE SCALE GENOMIC DNA]</scope>
    <source>
        <strain evidence="1 2">NIES-3715</strain>
    </source>
</reference>